<dbReference type="Proteomes" id="UP000228758">
    <property type="component" value="Unassembled WGS sequence"/>
</dbReference>
<comment type="subcellular location">
    <subcellularLocation>
        <location evidence="1">Cell membrane</location>
        <topology evidence="1">Multi-pass membrane protein</topology>
    </subcellularLocation>
</comment>
<evidence type="ECO:0000256" key="5">
    <source>
        <dbReference type="ARBA" id="ARBA00023136"/>
    </source>
</evidence>
<reference evidence="7 8" key="1">
    <citation type="submission" date="2017-11" db="EMBL/GenBank/DDBJ databases">
        <title>Genomic Encyclopedia of Archaeal and Bacterial Type Strains, Phase II (KMG-II): From Individual Species to Whole Genera.</title>
        <authorList>
            <person name="Goeker M."/>
        </authorList>
    </citation>
    <scope>NUCLEOTIDE SEQUENCE [LARGE SCALE GENOMIC DNA]</scope>
    <source>
        <strain evidence="7 8">DSM 27393</strain>
    </source>
</reference>
<dbReference type="PANTHER" id="PTHR30213:SF1">
    <property type="entry name" value="INNER MEMBRANE PROTEIN YHJD"/>
    <property type="match status" value="1"/>
</dbReference>
<keyword evidence="5 6" id="KW-0472">Membrane</keyword>
<protein>
    <submittedName>
        <fullName evidence="7">Membrane protein</fullName>
    </submittedName>
</protein>
<dbReference type="PANTHER" id="PTHR30213">
    <property type="entry name" value="INNER MEMBRANE PROTEIN YHJD"/>
    <property type="match status" value="1"/>
</dbReference>
<keyword evidence="4 6" id="KW-1133">Transmembrane helix</keyword>
<dbReference type="OrthoDB" id="4987926at2"/>
<dbReference type="RefSeq" id="WP_100363503.1">
    <property type="nucleotide sequence ID" value="NZ_PGFF01000001.1"/>
</dbReference>
<feature type="transmembrane region" description="Helical" evidence="6">
    <location>
        <begin position="264"/>
        <end position="290"/>
    </location>
</feature>
<evidence type="ECO:0000256" key="1">
    <source>
        <dbReference type="ARBA" id="ARBA00004651"/>
    </source>
</evidence>
<feature type="transmembrane region" description="Helical" evidence="6">
    <location>
        <begin position="232"/>
        <end position="252"/>
    </location>
</feature>
<feature type="transmembrane region" description="Helical" evidence="6">
    <location>
        <begin position="41"/>
        <end position="64"/>
    </location>
</feature>
<keyword evidence="3 6" id="KW-0812">Transmembrane</keyword>
<name>A0A2M9CH05_9MICO</name>
<comment type="caution">
    <text evidence="7">The sequence shown here is derived from an EMBL/GenBank/DDBJ whole genome shotgun (WGS) entry which is preliminary data.</text>
</comment>
<gene>
    <name evidence="7" type="ORF">CLV46_0710</name>
</gene>
<sequence length="359" mass="37547">MADEGGTRGFPALVERVLGWRPVRVAQHYTITRGPILASGLAYQSIFAAFAGIWVGFSIAGLVIAGDVALRSTLIDYLAQTVPGLIEQENGNGAIDPDALLQIDGFTLSGTVALIGLLVTAIGWLGSARDAVRVEFDQPPLEANFFLVKLRDLGLAALFGLALVLTAALSVAGTAATGLLLDLVGIGSDSIVGAVGGRVVTLTVMFALDAVTLGGLYRVLSGLHIPWRRLRAGALLGAGGLGVLKVVGGALLGGGGTNPLLASFAVIVGLLIYFNLSCQVILFAAAWVAVGMRDRGLVVDPEVERRRLEEARRLVAEHEPEPAPSEPGPIARLARRVRALFRRDRSADPEDHSDVGRGS</sequence>
<feature type="transmembrane region" description="Helical" evidence="6">
    <location>
        <begin position="106"/>
        <end position="126"/>
    </location>
</feature>
<dbReference type="GO" id="GO:0005886">
    <property type="term" value="C:plasma membrane"/>
    <property type="evidence" value="ECO:0007669"/>
    <property type="project" value="UniProtKB-SubCell"/>
</dbReference>
<dbReference type="EMBL" id="PGFF01000001">
    <property type="protein sequence ID" value="PJJ71168.1"/>
    <property type="molecule type" value="Genomic_DNA"/>
</dbReference>
<dbReference type="InterPro" id="IPR017039">
    <property type="entry name" value="Virul_fac_BrkB"/>
</dbReference>
<organism evidence="7 8">
    <name type="scientific">Diaminobutyricimonas aerilata</name>
    <dbReference type="NCBI Taxonomy" id="1162967"/>
    <lineage>
        <taxon>Bacteria</taxon>
        <taxon>Bacillati</taxon>
        <taxon>Actinomycetota</taxon>
        <taxon>Actinomycetes</taxon>
        <taxon>Micrococcales</taxon>
        <taxon>Microbacteriaceae</taxon>
        <taxon>Diaminobutyricimonas</taxon>
    </lineage>
</organism>
<evidence type="ECO:0000256" key="6">
    <source>
        <dbReference type="SAM" id="Phobius"/>
    </source>
</evidence>
<feature type="transmembrane region" description="Helical" evidence="6">
    <location>
        <begin position="199"/>
        <end position="220"/>
    </location>
</feature>
<dbReference type="Pfam" id="PF03631">
    <property type="entry name" value="Virul_fac_BrkB"/>
    <property type="match status" value="1"/>
</dbReference>
<evidence type="ECO:0000256" key="2">
    <source>
        <dbReference type="ARBA" id="ARBA00022475"/>
    </source>
</evidence>
<feature type="transmembrane region" description="Helical" evidence="6">
    <location>
        <begin position="155"/>
        <end position="179"/>
    </location>
</feature>
<keyword evidence="8" id="KW-1185">Reference proteome</keyword>
<proteinExistence type="predicted"/>
<keyword evidence="2" id="KW-1003">Cell membrane</keyword>
<evidence type="ECO:0000256" key="3">
    <source>
        <dbReference type="ARBA" id="ARBA00022692"/>
    </source>
</evidence>
<dbReference type="AlphaFoldDB" id="A0A2M9CH05"/>
<evidence type="ECO:0000313" key="8">
    <source>
        <dbReference type="Proteomes" id="UP000228758"/>
    </source>
</evidence>
<evidence type="ECO:0000313" key="7">
    <source>
        <dbReference type="EMBL" id="PJJ71168.1"/>
    </source>
</evidence>
<evidence type="ECO:0000256" key="4">
    <source>
        <dbReference type="ARBA" id="ARBA00022989"/>
    </source>
</evidence>
<accession>A0A2M9CH05</accession>